<proteinExistence type="predicted"/>
<keyword evidence="3" id="KW-1185">Reference proteome</keyword>
<feature type="region of interest" description="Disordered" evidence="1">
    <location>
        <begin position="105"/>
        <end position="128"/>
    </location>
</feature>
<dbReference type="GeneID" id="28977709"/>
<dbReference type="AlphaFoldDB" id="A0A194S1Y1"/>
<accession>A0A194S1Y1</accession>
<sequence length="295" mass="33077">MAESERADLGRDLLSKIGPDALSAPQERTSAPSLLVIDLICFNDQLPNAAPYRHRYPPNHLFCGNPSANRPASSRRRLYLQDLHDRIFGTRVVFFKRPNSSALYRRLSSSTSTDRPVENARRPDPHDSARRLCASSLTLFHDRHDGAHLRRWRLGPSRLFYLEIVLFDVLDGASGLNAIERAKDDTYNLAGSPLSTIPTLSTHLRLIIRLPPSTSFSSSTFSPTLANLDLDSLQRVNITSFFAPRHLPTVPDLQPRCPRPLPPCSRRTSRTRLANLPARRPSPKHDQQTRPASAA</sequence>
<name>A0A194S1Y1_RHOGW</name>
<dbReference type="Proteomes" id="UP000053890">
    <property type="component" value="Unassembled WGS sequence"/>
</dbReference>
<feature type="region of interest" description="Disordered" evidence="1">
    <location>
        <begin position="252"/>
        <end position="295"/>
    </location>
</feature>
<evidence type="ECO:0000256" key="1">
    <source>
        <dbReference type="SAM" id="MobiDB-lite"/>
    </source>
</evidence>
<evidence type="ECO:0000313" key="2">
    <source>
        <dbReference type="EMBL" id="KPV74535.1"/>
    </source>
</evidence>
<dbReference type="RefSeq" id="XP_018270584.1">
    <property type="nucleotide sequence ID" value="XM_018417261.1"/>
</dbReference>
<feature type="compositionally biased region" description="Basic and acidic residues" evidence="1">
    <location>
        <begin position="115"/>
        <end position="128"/>
    </location>
</feature>
<gene>
    <name evidence="2" type="ORF">RHOBADRAFT_54341</name>
</gene>
<feature type="compositionally biased region" description="Polar residues" evidence="1">
    <location>
        <begin position="105"/>
        <end position="114"/>
    </location>
</feature>
<protein>
    <submittedName>
        <fullName evidence="2">Uncharacterized protein</fullName>
    </submittedName>
</protein>
<reference evidence="2 3" key="1">
    <citation type="journal article" date="2015" name="Front. Microbiol.">
        <title>Genome sequence of the plant growth promoting endophytic yeast Rhodotorula graminis WP1.</title>
        <authorList>
            <person name="Firrincieli A."/>
            <person name="Otillar R."/>
            <person name="Salamov A."/>
            <person name="Schmutz J."/>
            <person name="Khan Z."/>
            <person name="Redman R.S."/>
            <person name="Fleck N.D."/>
            <person name="Lindquist E."/>
            <person name="Grigoriev I.V."/>
            <person name="Doty S.L."/>
        </authorList>
    </citation>
    <scope>NUCLEOTIDE SEQUENCE [LARGE SCALE GENOMIC DNA]</scope>
    <source>
        <strain evidence="2 3">WP1</strain>
    </source>
</reference>
<dbReference type="EMBL" id="KQ474080">
    <property type="protein sequence ID" value="KPV74535.1"/>
    <property type="molecule type" value="Genomic_DNA"/>
</dbReference>
<organism evidence="2 3">
    <name type="scientific">Rhodotorula graminis (strain WP1)</name>
    <dbReference type="NCBI Taxonomy" id="578459"/>
    <lineage>
        <taxon>Eukaryota</taxon>
        <taxon>Fungi</taxon>
        <taxon>Dikarya</taxon>
        <taxon>Basidiomycota</taxon>
        <taxon>Pucciniomycotina</taxon>
        <taxon>Microbotryomycetes</taxon>
        <taxon>Sporidiobolales</taxon>
        <taxon>Sporidiobolaceae</taxon>
        <taxon>Rhodotorula</taxon>
    </lineage>
</organism>
<evidence type="ECO:0000313" key="3">
    <source>
        <dbReference type="Proteomes" id="UP000053890"/>
    </source>
</evidence>